<comment type="cofactor">
    <cofactor evidence="1">
        <name>[4Fe-4S] cluster</name>
        <dbReference type="ChEBI" id="CHEBI:49883"/>
    </cofactor>
</comment>
<dbReference type="GO" id="GO:0003676">
    <property type="term" value="F:nucleic acid binding"/>
    <property type="evidence" value="ECO:0007669"/>
    <property type="project" value="InterPro"/>
</dbReference>
<dbReference type="RefSeq" id="WP_250857402.1">
    <property type="nucleotide sequence ID" value="NZ_JAGSOJ010000001.1"/>
</dbReference>
<dbReference type="GO" id="GO:0005524">
    <property type="term" value="F:ATP binding"/>
    <property type="evidence" value="ECO:0007669"/>
    <property type="project" value="UniProtKB-KW"/>
</dbReference>
<keyword evidence="2" id="KW-0547">Nucleotide-binding</keyword>
<dbReference type="InterPro" id="IPR027417">
    <property type="entry name" value="P-loop_NTPase"/>
</dbReference>
<dbReference type="SMART" id="SM00487">
    <property type="entry name" value="DEXDc"/>
    <property type="match status" value="1"/>
</dbReference>
<dbReference type="InterPro" id="IPR014013">
    <property type="entry name" value="Helic_SF1/SF2_ATP-bd_DinG/Rad3"/>
</dbReference>
<dbReference type="GO" id="GO:0006139">
    <property type="term" value="P:nucleobase-containing compound metabolic process"/>
    <property type="evidence" value="ECO:0007669"/>
    <property type="project" value="InterPro"/>
</dbReference>
<dbReference type="PROSITE" id="PS51193">
    <property type="entry name" value="HELICASE_ATP_BIND_2"/>
    <property type="match status" value="1"/>
</dbReference>
<evidence type="ECO:0000259" key="8">
    <source>
        <dbReference type="PROSITE" id="PS51193"/>
    </source>
</evidence>
<dbReference type="SUPFAM" id="SSF52540">
    <property type="entry name" value="P-loop containing nucleoside triphosphate hydrolases"/>
    <property type="match status" value="1"/>
</dbReference>
<protein>
    <recommendedName>
        <fullName evidence="6">DNA 5'-3' helicase</fullName>
        <ecNumber evidence="6">5.6.2.3</ecNumber>
    </recommendedName>
</protein>
<dbReference type="InterPro" id="IPR014001">
    <property type="entry name" value="Helicase_ATP-bd"/>
</dbReference>
<dbReference type="Proteomes" id="UP001056429">
    <property type="component" value="Unassembled WGS sequence"/>
</dbReference>
<organism evidence="10 11">
    <name type="scientific">Oceanirhabdus seepicola</name>
    <dbReference type="NCBI Taxonomy" id="2828781"/>
    <lineage>
        <taxon>Bacteria</taxon>
        <taxon>Bacillati</taxon>
        <taxon>Bacillota</taxon>
        <taxon>Clostridia</taxon>
        <taxon>Eubacteriales</taxon>
        <taxon>Clostridiaceae</taxon>
        <taxon>Oceanirhabdus</taxon>
    </lineage>
</organism>
<reference evidence="10" key="1">
    <citation type="journal article" date="2021" name="mSystems">
        <title>Bacteria and Archaea Synergistically Convert Glycine Betaine to Biogenic Methane in the Formosa Cold Seep of the South China Sea.</title>
        <authorList>
            <person name="Li L."/>
            <person name="Zhang W."/>
            <person name="Zhang S."/>
            <person name="Song L."/>
            <person name="Sun Q."/>
            <person name="Zhang H."/>
            <person name="Xiang H."/>
            <person name="Dong X."/>
        </authorList>
    </citation>
    <scope>NUCLEOTIDE SEQUENCE</scope>
    <source>
        <strain evidence="10">ZWT</strain>
    </source>
</reference>
<dbReference type="Pfam" id="PF00270">
    <property type="entry name" value="DEAD"/>
    <property type="match status" value="1"/>
</dbReference>
<evidence type="ECO:0000256" key="2">
    <source>
        <dbReference type="ARBA" id="ARBA00022741"/>
    </source>
</evidence>
<name>A0A9J6NXB3_9CLOT</name>
<dbReference type="InterPro" id="IPR045028">
    <property type="entry name" value="DinG/Rad3-like"/>
</dbReference>
<dbReference type="PANTHER" id="PTHR11472">
    <property type="entry name" value="DNA REPAIR DEAD HELICASE RAD3/XP-D SUBFAMILY MEMBER"/>
    <property type="match status" value="1"/>
</dbReference>
<dbReference type="InterPro" id="IPR011545">
    <property type="entry name" value="DEAD/DEAH_box_helicase_dom"/>
</dbReference>
<keyword evidence="10" id="KW-0347">Helicase</keyword>
<dbReference type="Pfam" id="PF13307">
    <property type="entry name" value="Helicase_C_2"/>
    <property type="match status" value="1"/>
</dbReference>
<accession>A0A9J6NXB3</accession>
<evidence type="ECO:0000256" key="4">
    <source>
        <dbReference type="ARBA" id="ARBA00022840"/>
    </source>
</evidence>
<keyword evidence="4" id="KW-0067">ATP-binding</keyword>
<gene>
    <name evidence="10" type="ORF">KDK92_02210</name>
</gene>
<evidence type="ECO:0000259" key="9">
    <source>
        <dbReference type="PROSITE" id="PS51194"/>
    </source>
</evidence>
<evidence type="ECO:0000256" key="6">
    <source>
        <dbReference type="ARBA" id="ARBA00044969"/>
    </source>
</evidence>
<keyword evidence="3" id="KW-0378">Hydrolase</keyword>
<feature type="domain" description="Helicase C-terminal" evidence="9">
    <location>
        <begin position="513"/>
        <end position="702"/>
    </location>
</feature>
<keyword evidence="11" id="KW-1185">Reference proteome</keyword>
<comment type="caution">
    <text evidence="10">The sequence shown here is derived from an EMBL/GenBank/DDBJ whole genome shotgun (WGS) entry which is preliminary data.</text>
</comment>
<evidence type="ECO:0000256" key="3">
    <source>
        <dbReference type="ARBA" id="ARBA00022801"/>
    </source>
</evidence>
<dbReference type="SMART" id="SM00491">
    <property type="entry name" value="HELICc2"/>
    <property type="match status" value="1"/>
</dbReference>
<dbReference type="AlphaFoldDB" id="A0A9J6NXB3"/>
<sequence>MFKKDTEKKGTREIIEKVITNEVYEFFVDFLPKLGFEEREGQQDMSLDICEAMRDNQHIMVEAGVGIGKSYAYLLPLMIYNREFKEPVVVSTSTISLQEQLMDDIRAVSKKLGFSPEVILAKGMSHFGCRLRVEEYGSKVLLEEDFKKIKIYNYLKSWVKDIGDRAKLTQEISEDIWDSVNVKNCLFNKCKFYNECVFIDKRNKMGNTDGIILCNHDLLIVDTHKKLRKERDLLSNRIRYITIDEAHNLEGKVRGVLQEELTHNKCFLIFNDTKFFLKRTGNSKEIENINLLIKDIEKYFNILANDINEQMNVGEFKGSEQSRFNINRNKVLNISRKLIETLDNVIKNVGLVDIVNISEFEYFNNLQDEILEDLKRIKEDIYNVVYDNFDTLAWGEFSGKKAEISNTRLMIAPKFINKVIRKLFFRDKENEFEMVNLPKMILTSATLTNKFQGDMKERYSYIIKNIGFPEEESKGILSEPKESPFDYDNNTIVYYKNKMPHPMKLREDFLKESIKEIIKLVEMTKGKTLILFASKEDMNLVYKELIKRELPYKILKQNPYSSQENIVTTFKEDENSILLGTGIFWEGINIPGKTLSQVIVTRLPFPVPDPIIEFKRSISKSPLMEVNVPEMILKLRQGVGRLVRNVKDSGVVAILDPRVGDDLNLEYKEMIWNAIPMKNRTSDIKVVKKFIDEKVIKRQDIIEIKSINDVSFNEFSTKRFFGEDNLFNLKTIKCSKKFEEGVLEIIKWISNNQNNTNSKTREIAERMDKMLKCILCGIPLENLEIEGKLKNMELLNISNGIEQIKRKLLIWKRKRINIHEEEDILKLLRIFKNIRSENYSNNLKYQYYVNKIKNKDEKHIIFQDEILTNIGERVFGDKCLYESEVFNNPKDLKVVTFNYNDNIIKSLVETGISCEVILYEFERDIIIKKNR</sequence>
<dbReference type="InterPro" id="IPR001650">
    <property type="entry name" value="Helicase_C-like"/>
</dbReference>
<dbReference type="EMBL" id="JAGSOJ010000001">
    <property type="protein sequence ID" value="MCM1988537.1"/>
    <property type="molecule type" value="Genomic_DNA"/>
</dbReference>
<proteinExistence type="inferred from homology"/>
<evidence type="ECO:0000313" key="10">
    <source>
        <dbReference type="EMBL" id="MCM1988537.1"/>
    </source>
</evidence>
<evidence type="ECO:0000313" key="11">
    <source>
        <dbReference type="Proteomes" id="UP001056429"/>
    </source>
</evidence>
<dbReference type="InterPro" id="IPR006555">
    <property type="entry name" value="ATP-dep_Helicase_C"/>
</dbReference>
<reference evidence="10" key="2">
    <citation type="submission" date="2021-04" db="EMBL/GenBank/DDBJ databases">
        <authorList>
            <person name="Dong X."/>
        </authorList>
    </citation>
    <scope>NUCLEOTIDE SEQUENCE</scope>
    <source>
        <strain evidence="10">ZWT</strain>
    </source>
</reference>
<dbReference type="EC" id="5.6.2.3" evidence="6"/>
<dbReference type="PROSITE" id="PS51194">
    <property type="entry name" value="HELICASE_CTER"/>
    <property type="match status" value="1"/>
</dbReference>
<evidence type="ECO:0000256" key="7">
    <source>
        <dbReference type="ARBA" id="ARBA00048954"/>
    </source>
</evidence>
<evidence type="ECO:0000256" key="5">
    <source>
        <dbReference type="ARBA" id="ARBA00038058"/>
    </source>
</evidence>
<evidence type="ECO:0000256" key="1">
    <source>
        <dbReference type="ARBA" id="ARBA00001966"/>
    </source>
</evidence>
<comment type="catalytic activity">
    <reaction evidence="7">
        <text>ATP + H2O = ADP + phosphate + H(+)</text>
        <dbReference type="Rhea" id="RHEA:13065"/>
        <dbReference type="ChEBI" id="CHEBI:15377"/>
        <dbReference type="ChEBI" id="CHEBI:15378"/>
        <dbReference type="ChEBI" id="CHEBI:30616"/>
        <dbReference type="ChEBI" id="CHEBI:43474"/>
        <dbReference type="ChEBI" id="CHEBI:456216"/>
        <dbReference type="EC" id="5.6.2.3"/>
    </reaction>
</comment>
<dbReference type="Gene3D" id="3.40.50.300">
    <property type="entry name" value="P-loop containing nucleotide triphosphate hydrolases"/>
    <property type="match status" value="2"/>
</dbReference>
<feature type="domain" description="Helicase ATP-binding" evidence="8">
    <location>
        <begin position="28"/>
        <end position="303"/>
    </location>
</feature>
<comment type="similarity">
    <text evidence="5">Belongs to the helicase family. DinG subfamily.</text>
</comment>
<dbReference type="GO" id="GO:0043139">
    <property type="term" value="F:5'-3' DNA helicase activity"/>
    <property type="evidence" value="ECO:0007669"/>
    <property type="project" value="UniProtKB-EC"/>
</dbReference>
<dbReference type="PANTHER" id="PTHR11472:SF34">
    <property type="entry name" value="REGULATOR OF TELOMERE ELONGATION HELICASE 1"/>
    <property type="match status" value="1"/>
</dbReference>
<dbReference type="GO" id="GO:0016818">
    <property type="term" value="F:hydrolase activity, acting on acid anhydrides, in phosphorus-containing anhydrides"/>
    <property type="evidence" value="ECO:0007669"/>
    <property type="project" value="InterPro"/>
</dbReference>